<feature type="transmembrane region" description="Helical" evidence="10">
    <location>
        <begin position="164"/>
        <end position="185"/>
    </location>
</feature>
<keyword evidence="13" id="KW-1185">Reference proteome</keyword>
<reference evidence="12" key="1">
    <citation type="submission" date="2023-07" db="EMBL/GenBank/DDBJ databases">
        <title>A chromosome-level genome assembly of Lolium multiflorum.</title>
        <authorList>
            <person name="Chen Y."/>
            <person name="Copetti D."/>
            <person name="Kolliker R."/>
            <person name="Studer B."/>
        </authorList>
    </citation>
    <scope>NUCLEOTIDE SEQUENCE</scope>
    <source>
        <strain evidence="12">02402/16</strain>
        <tissue evidence="12">Leaf</tissue>
    </source>
</reference>
<dbReference type="GO" id="GO:0071555">
    <property type="term" value="P:cell wall organization"/>
    <property type="evidence" value="ECO:0007669"/>
    <property type="project" value="UniProtKB-KW"/>
</dbReference>
<sequence>MASTVKDSEQAALAPSPPAKLRPAELILRLLLFAASLSGLVVLVTGKQTAIVPVVLTPPFRFRPVAAEFTNSPALIYLLVALCMTCLYSLLTAASSVKSGGSSCAKKIFVHTLLDVYHAAVMASATGAAAAVAWVGLKGNDHTRWNKICNVYDKFCRHIGTATALGLVASILLLLLAGLNAYSLYRRRR</sequence>
<keyword evidence="4 10" id="KW-1003">Cell membrane</keyword>
<keyword evidence="8" id="KW-0961">Cell wall biogenesis/degradation</keyword>
<dbReference type="PANTHER" id="PTHR36488:SF8">
    <property type="entry name" value="CASP-LIKE PROTEIN 1U1"/>
    <property type="match status" value="1"/>
</dbReference>
<name>A0AAD8TUT6_LOLMU</name>
<evidence type="ECO:0000313" key="13">
    <source>
        <dbReference type="Proteomes" id="UP001231189"/>
    </source>
</evidence>
<feature type="transmembrane region" description="Helical" evidence="10">
    <location>
        <begin position="75"/>
        <end position="95"/>
    </location>
</feature>
<dbReference type="Pfam" id="PF04535">
    <property type="entry name" value="CASP_dom"/>
    <property type="match status" value="1"/>
</dbReference>
<dbReference type="EMBL" id="JAUUTY010000001">
    <property type="protein sequence ID" value="KAK1693337.1"/>
    <property type="molecule type" value="Genomic_DNA"/>
</dbReference>
<comment type="function">
    <text evidence="9">Regulates membrane-cell wall junctions and localized cell wall deposition. Required for establishment of the Casparian strip membrane domain (CSD) and the subsequent formation of Casparian strips, a cell wall modification of the root endodermis that determines an apoplastic barrier between the intraorganismal apoplasm and the extraorganismal apoplasm and prevents lateral diffusion.</text>
</comment>
<evidence type="ECO:0000256" key="1">
    <source>
        <dbReference type="ARBA" id="ARBA00004651"/>
    </source>
</evidence>
<dbReference type="PANTHER" id="PTHR36488">
    <property type="entry name" value="CASP-LIKE PROTEIN 1U1"/>
    <property type="match status" value="1"/>
</dbReference>
<dbReference type="GO" id="GO:0005886">
    <property type="term" value="C:plasma membrane"/>
    <property type="evidence" value="ECO:0007669"/>
    <property type="project" value="UniProtKB-SubCell"/>
</dbReference>
<dbReference type="NCBIfam" id="TIGR01569">
    <property type="entry name" value="A_tha_TIGR01569"/>
    <property type="match status" value="1"/>
</dbReference>
<gene>
    <name evidence="12" type="ORF">QYE76_010034</name>
</gene>
<keyword evidence="7 10" id="KW-0472">Membrane</keyword>
<feature type="domain" description="Casparian strip membrane protein" evidence="11">
    <location>
        <begin position="20"/>
        <end position="172"/>
    </location>
</feature>
<protein>
    <recommendedName>
        <fullName evidence="10">CASP-like protein</fullName>
    </recommendedName>
</protein>
<evidence type="ECO:0000256" key="8">
    <source>
        <dbReference type="ARBA" id="ARBA00023316"/>
    </source>
</evidence>
<dbReference type="InterPro" id="IPR006702">
    <property type="entry name" value="CASP_dom"/>
</dbReference>
<evidence type="ECO:0000259" key="11">
    <source>
        <dbReference type="Pfam" id="PF04535"/>
    </source>
</evidence>
<dbReference type="InterPro" id="IPR044173">
    <property type="entry name" value="CASPL"/>
</dbReference>
<dbReference type="Proteomes" id="UP001231189">
    <property type="component" value="Unassembled WGS sequence"/>
</dbReference>
<comment type="subunit">
    <text evidence="3 10">Homodimer and heterodimers.</text>
</comment>
<evidence type="ECO:0000256" key="10">
    <source>
        <dbReference type="RuleBase" id="RU361233"/>
    </source>
</evidence>
<evidence type="ECO:0000256" key="3">
    <source>
        <dbReference type="ARBA" id="ARBA00011489"/>
    </source>
</evidence>
<evidence type="ECO:0000313" key="12">
    <source>
        <dbReference type="EMBL" id="KAK1693337.1"/>
    </source>
</evidence>
<comment type="subcellular location">
    <subcellularLocation>
        <location evidence="1 10">Cell membrane</location>
        <topology evidence="1 10">Multi-pass membrane protein</topology>
    </subcellularLocation>
</comment>
<organism evidence="12 13">
    <name type="scientific">Lolium multiflorum</name>
    <name type="common">Italian ryegrass</name>
    <name type="synonym">Lolium perenne subsp. multiflorum</name>
    <dbReference type="NCBI Taxonomy" id="4521"/>
    <lineage>
        <taxon>Eukaryota</taxon>
        <taxon>Viridiplantae</taxon>
        <taxon>Streptophyta</taxon>
        <taxon>Embryophyta</taxon>
        <taxon>Tracheophyta</taxon>
        <taxon>Spermatophyta</taxon>
        <taxon>Magnoliopsida</taxon>
        <taxon>Liliopsida</taxon>
        <taxon>Poales</taxon>
        <taxon>Poaceae</taxon>
        <taxon>BOP clade</taxon>
        <taxon>Pooideae</taxon>
        <taxon>Poodae</taxon>
        <taxon>Poeae</taxon>
        <taxon>Poeae Chloroplast Group 2 (Poeae type)</taxon>
        <taxon>Loliodinae</taxon>
        <taxon>Loliinae</taxon>
        <taxon>Lolium</taxon>
    </lineage>
</organism>
<evidence type="ECO:0000256" key="5">
    <source>
        <dbReference type="ARBA" id="ARBA00022692"/>
    </source>
</evidence>
<accession>A0AAD8TUT6</accession>
<keyword evidence="6 10" id="KW-1133">Transmembrane helix</keyword>
<comment type="similarity">
    <text evidence="2 10">Belongs to the Casparian strip membrane proteins (CASP) family.</text>
</comment>
<proteinExistence type="inferred from homology"/>
<keyword evidence="5 10" id="KW-0812">Transmembrane</keyword>
<evidence type="ECO:0000256" key="7">
    <source>
        <dbReference type="ARBA" id="ARBA00023136"/>
    </source>
</evidence>
<dbReference type="AlphaFoldDB" id="A0AAD8TUT6"/>
<comment type="caution">
    <text evidence="12">The sequence shown here is derived from an EMBL/GenBank/DDBJ whole genome shotgun (WGS) entry which is preliminary data.</text>
</comment>
<feature type="transmembrane region" description="Helical" evidence="10">
    <location>
        <begin position="116"/>
        <end position="137"/>
    </location>
</feature>
<evidence type="ECO:0000256" key="2">
    <source>
        <dbReference type="ARBA" id="ARBA00007651"/>
    </source>
</evidence>
<dbReference type="InterPro" id="IPR006459">
    <property type="entry name" value="CASP/CASPL"/>
</dbReference>
<feature type="transmembrane region" description="Helical" evidence="10">
    <location>
        <begin position="30"/>
        <end position="55"/>
    </location>
</feature>
<evidence type="ECO:0000256" key="6">
    <source>
        <dbReference type="ARBA" id="ARBA00022989"/>
    </source>
</evidence>
<evidence type="ECO:0000256" key="9">
    <source>
        <dbReference type="ARBA" id="ARBA00025302"/>
    </source>
</evidence>
<evidence type="ECO:0000256" key="4">
    <source>
        <dbReference type="ARBA" id="ARBA00022475"/>
    </source>
</evidence>